<gene>
    <name evidence="4" type="ORF">E2N93_04295</name>
</gene>
<dbReference type="SUPFAM" id="SSF54001">
    <property type="entry name" value="Cysteine proteinases"/>
    <property type="match status" value="1"/>
</dbReference>
<organism evidence="4 5">
    <name type="scientific">Ruminococcus bromii</name>
    <dbReference type="NCBI Taxonomy" id="40518"/>
    <lineage>
        <taxon>Bacteria</taxon>
        <taxon>Bacillati</taxon>
        <taxon>Bacillota</taxon>
        <taxon>Clostridia</taxon>
        <taxon>Eubacteriales</taxon>
        <taxon>Oscillospiraceae</taxon>
        <taxon>Ruminococcus</taxon>
    </lineage>
</organism>
<keyword evidence="2" id="KW-1133">Transmembrane helix</keyword>
<dbReference type="Pfam" id="PF05257">
    <property type="entry name" value="CHAP"/>
    <property type="match status" value="1"/>
</dbReference>
<dbReference type="Gene3D" id="3.90.1720.10">
    <property type="entry name" value="endopeptidase domain like (from Nostoc punctiforme)"/>
    <property type="match status" value="1"/>
</dbReference>
<dbReference type="RefSeq" id="WP_249376229.1">
    <property type="nucleotide sequence ID" value="NZ_SNUZ01000007.1"/>
</dbReference>
<dbReference type="PROSITE" id="PS50911">
    <property type="entry name" value="CHAP"/>
    <property type="match status" value="1"/>
</dbReference>
<comment type="caution">
    <text evidence="4">The sequence shown here is derived from an EMBL/GenBank/DDBJ whole genome shotgun (WGS) entry which is preliminary data.</text>
</comment>
<evidence type="ECO:0000256" key="2">
    <source>
        <dbReference type="SAM" id="Phobius"/>
    </source>
</evidence>
<feature type="compositionally biased region" description="Polar residues" evidence="1">
    <location>
        <begin position="83"/>
        <end position="126"/>
    </location>
</feature>
<dbReference type="Proteomes" id="UP001056693">
    <property type="component" value="Unassembled WGS sequence"/>
</dbReference>
<evidence type="ECO:0000259" key="3">
    <source>
        <dbReference type="PROSITE" id="PS50911"/>
    </source>
</evidence>
<dbReference type="EMBL" id="SNUZ01000007">
    <property type="protein sequence ID" value="MCL3787244.1"/>
    <property type="molecule type" value="Genomic_DNA"/>
</dbReference>
<feature type="domain" description="Peptidase C51" evidence="3">
    <location>
        <begin position="550"/>
        <end position="689"/>
    </location>
</feature>
<protein>
    <submittedName>
        <fullName evidence="4">CHAP domain-containing protein</fullName>
    </submittedName>
</protein>
<feature type="compositionally biased region" description="Basic and acidic residues" evidence="1">
    <location>
        <begin position="27"/>
        <end position="75"/>
    </location>
</feature>
<feature type="transmembrane region" description="Helical" evidence="2">
    <location>
        <begin position="223"/>
        <end position="248"/>
    </location>
</feature>
<reference evidence="4 5" key="1">
    <citation type="submission" date="2019-03" db="EMBL/GenBank/DDBJ databases">
        <authorList>
            <person name="Molinero N."/>
            <person name="Sanchez B."/>
            <person name="Walker A."/>
            <person name="Duncan S."/>
            <person name="Delgado S."/>
            <person name="Margolles A."/>
        </authorList>
    </citation>
    <scope>NUCLEOTIDE SEQUENCE [LARGE SCALE GENOMIC DNA]</scope>
    <source>
        <strain evidence="4 5">IPLA60002</strain>
    </source>
</reference>
<accession>A0ABT0NG68</accession>
<evidence type="ECO:0000313" key="5">
    <source>
        <dbReference type="Proteomes" id="UP001056693"/>
    </source>
</evidence>
<keyword evidence="2" id="KW-0472">Membrane</keyword>
<evidence type="ECO:0000313" key="4">
    <source>
        <dbReference type="EMBL" id="MCL3787244.1"/>
    </source>
</evidence>
<keyword evidence="2" id="KW-0812">Transmembrane</keyword>
<proteinExistence type="predicted"/>
<feature type="compositionally biased region" description="Acidic residues" evidence="1">
    <location>
        <begin position="9"/>
        <end position="19"/>
    </location>
</feature>
<sequence>MDDMHEGDVSYGDEVDDLQDISNWGDSAKDEALDATRPLKDGIDDIKEKVKDKVKDKIEDKIEDKLKDKLNDKNNAKNNQNNSSRSSNGNPQANFNQSKNGVPKGNQTKPTGTPNTPSVANTSNKAGNAIKSGAEATGNAAKSSVETAGNIAKSGAETAGKTAKAGADTAAAAGKATAGAAQATSTAVSATTTAATATAEAATGVAATTTTALGSIIAALAPVLGVILGIILVIVLIIVIILIIISAVTALNQKQTNEPVTTECSEILDLFDRFQKYGLDYSQYGYNYDRVQYRRKYTAIKNAGYSKELAGVYKLIAKNNVFKHEALLRFPVDNSNSEEQNYKTVYKNYLDYYSSPDFFQAGTAQPCYTSSISGNTVDWVRFKANFEKGDDNGKYQYHYYFTDDLFKVAIDSFTMSNNQDIIPSVTQIQNDLAKQQNIAEGSKEYEALADEAKETAYKQIYNRMCFQINNAGQRVQIELFSSDGTNTYGRYNYVKDLIIGQTKKNNNGTTSVAPMSVDGNDYKSTFYNDMLSCIYSMNAANSSAYSVANLALSQVGNDYKTYCNEMNNGQATEWCAIFAGWCLKKCGMNLNDLGYSASVPIWKKNATGKGMYKANNGGYTPKVGDLVIYDYDPSNGNDVDHIEIVVEVSGNTVVTVGGNTGSGGFYNTRVNKFTFNYKDTSSSIVGFINIPYANTSGMCAASKEFQQKYGYLNQTEYAPVAYKLTDEQRTFVEKVVTGEYGGDSDGCLIVAQCIRDALVDGRCTDAMKIKKSVAEGGLGYEGWKDTATQEAKDAVRKIFDQGMYAVKYKLRYMCTDDYYTENPDSFFHRVPLIFKYNGNTGVVCFFSD</sequence>
<dbReference type="InterPro" id="IPR038765">
    <property type="entry name" value="Papain-like_cys_pep_sf"/>
</dbReference>
<evidence type="ECO:0000256" key="1">
    <source>
        <dbReference type="SAM" id="MobiDB-lite"/>
    </source>
</evidence>
<dbReference type="InterPro" id="IPR007921">
    <property type="entry name" value="CHAP_dom"/>
</dbReference>
<keyword evidence="5" id="KW-1185">Reference proteome</keyword>
<feature type="region of interest" description="Disordered" evidence="1">
    <location>
        <begin position="1"/>
        <end position="142"/>
    </location>
</feature>
<name>A0ABT0NG68_9FIRM</name>